<dbReference type="AlphaFoldDB" id="Q989W0"/>
<sequence>MKIMQEKVISAFVQAVVEIGCDIHAIDHLGYVFGDGDLTPAKQRAIVPQLRWIAETYGERDHLMDEIIAYLRSIGRYVEIEQQTGIPDGGNPIRLNRH</sequence>
<dbReference type="KEGG" id="mlo:mll6261"/>
<organism evidence="1 2">
    <name type="scientific">Mesorhizobium japonicum (strain LMG 29417 / CECT 9101 / MAFF 303099)</name>
    <name type="common">Mesorhizobium loti (strain MAFF 303099)</name>
    <dbReference type="NCBI Taxonomy" id="266835"/>
    <lineage>
        <taxon>Bacteria</taxon>
        <taxon>Pseudomonadati</taxon>
        <taxon>Pseudomonadota</taxon>
        <taxon>Alphaproteobacteria</taxon>
        <taxon>Hyphomicrobiales</taxon>
        <taxon>Phyllobacteriaceae</taxon>
        <taxon>Mesorhizobium</taxon>
    </lineage>
</organism>
<protein>
    <submittedName>
        <fullName evidence="1">Mll6261 protein</fullName>
    </submittedName>
</protein>
<dbReference type="Proteomes" id="UP000000552">
    <property type="component" value="Chromosome"/>
</dbReference>
<gene>
    <name evidence="1" type="ordered locus">mll6261</name>
</gene>
<dbReference type="eggNOG" id="ENOG502ZERJ">
    <property type="taxonomic scope" value="Bacteria"/>
</dbReference>
<dbReference type="HOGENOM" id="CLU_157970_0_0_5"/>
<reference evidence="1 2" key="1">
    <citation type="journal article" date="2000" name="DNA Res.">
        <title>Complete genome structure of the nitrogen-fixing symbiotic bacterium Mesorhizobium loti.</title>
        <authorList>
            <person name="Kaneko T."/>
            <person name="Nakamura Y."/>
            <person name="Sato S."/>
            <person name="Asamizu E."/>
            <person name="Kato T."/>
            <person name="Sasamoto S."/>
            <person name="Watanabe A."/>
            <person name="Idesawa K."/>
            <person name="Ishikawa A."/>
            <person name="Kawashima K."/>
            <person name="Kimura T."/>
            <person name="Kishida Y."/>
            <person name="Kiyokawa C."/>
            <person name="Kohara M."/>
            <person name="Matsumoto M."/>
            <person name="Matsuno A."/>
            <person name="Mochizuki Y."/>
            <person name="Nakayama S."/>
            <person name="Nakazaki N."/>
            <person name="Shimpo S."/>
            <person name="Sugimoto M."/>
            <person name="Takeuchi C."/>
            <person name="Yamada M."/>
            <person name="Tabata S."/>
        </authorList>
    </citation>
    <scope>NUCLEOTIDE SEQUENCE [LARGE SCALE GENOMIC DNA]</scope>
    <source>
        <strain evidence="2">LMG 29417 / CECT 9101 / MAFF 303099</strain>
    </source>
</reference>
<proteinExistence type="predicted"/>
<evidence type="ECO:0000313" key="1">
    <source>
        <dbReference type="EMBL" id="BAB52584.1"/>
    </source>
</evidence>
<name>Q989W0_RHILO</name>
<dbReference type="EMBL" id="BA000012">
    <property type="protein sequence ID" value="BAB52584.1"/>
    <property type="molecule type" value="Genomic_DNA"/>
</dbReference>
<dbReference type="RefSeq" id="WP_010913903.1">
    <property type="nucleotide sequence ID" value="NC_002678.2"/>
</dbReference>
<accession>Q989W0</accession>
<evidence type="ECO:0000313" key="2">
    <source>
        <dbReference type="Proteomes" id="UP000000552"/>
    </source>
</evidence>